<keyword evidence="9" id="KW-0239">DNA-directed DNA polymerase</keyword>
<evidence type="ECO:0000256" key="3">
    <source>
        <dbReference type="ARBA" id="ARBA00022750"/>
    </source>
</evidence>
<name>A0A9Q3JCU5_9BASI</name>
<evidence type="ECO:0000256" key="8">
    <source>
        <dbReference type="ARBA" id="ARBA00022918"/>
    </source>
</evidence>
<evidence type="ECO:0000256" key="9">
    <source>
        <dbReference type="ARBA" id="ARBA00022932"/>
    </source>
</evidence>
<dbReference type="InterPro" id="IPR050951">
    <property type="entry name" value="Retrovirus_Pol_polyprotein"/>
</dbReference>
<dbReference type="Gene3D" id="3.30.420.10">
    <property type="entry name" value="Ribonuclease H-like superfamily/Ribonuclease H"/>
    <property type="match status" value="1"/>
</dbReference>
<keyword evidence="4" id="KW-0378">Hydrolase</keyword>
<dbReference type="GO" id="GO:0006508">
    <property type="term" value="P:proteolysis"/>
    <property type="evidence" value="ECO:0007669"/>
    <property type="project" value="UniProtKB-KW"/>
</dbReference>
<keyword evidence="3" id="KW-0064">Aspartyl protease</keyword>
<dbReference type="PANTHER" id="PTHR37984:SF5">
    <property type="entry name" value="PROTEIN NYNRIN-LIKE"/>
    <property type="match status" value="1"/>
</dbReference>
<dbReference type="Pfam" id="PF24626">
    <property type="entry name" value="SH3_Tf2-1"/>
    <property type="match status" value="1"/>
</dbReference>
<dbReference type="Pfam" id="PF17921">
    <property type="entry name" value="Integrase_H2C2"/>
    <property type="match status" value="1"/>
</dbReference>
<keyword evidence="5" id="KW-0460">Magnesium</keyword>
<keyword evidence="9" id="KW-0548">Nucleotidyltransferase</keyword>
<dbReference type="Proteomes" id="UP000765509">
    <property type="component" value="Unassembled WGS sequence"/>
</dbReference>
<keyword evidence="7" id="KW-0229">DNA integration</keyword>
<dbReference type="InterPro" id="IPR056924">
    <property type="entry name" value="SH3_Tf2-1"/>
</dbReference>
<keyword evidence="1" id="KW-0645">Protease</keyword>
<keyword evidence="11" id="KW-0233">DNA recombination</keyword>
<dbReference type="EMBL" id="AVOT02068645">
    <property type="protein sequence ID" value="MBW0559798.1"/>
    <property type="molecule type" value="Genomic_DNA"/>
</dbReference>
<evidence type="ECO:0000256" key="11">
    <source>
        <dbReference type="ARBA" id="ARBA00023172"/>
    </source>
</evidence>
<dbReference type="FunFam" id="1.10.340.70:FF:000001">
    <property type="entry name" value="Retrovirus-related Pol polyprotein from transposon gypsy-like Protein"/>
    <property type="match status" value="1"/>
</dbReference>
<evidence type="ECO:0000313" key="13">
    <source>
        <dbReference type="EMBL" id="MBW0559798.1"/>
    </source>
</evidence>
<protein>
    <recommendedName>
        <fullName evidence="12">Integrase catalytic domain-containing protein</fullName>
    </recommendedName>
</protein>
<dbReference type="InterPro" id="IPR041588">
    <property type="entry name" value="Integrase_H2C2"/>
</dbReference>
<dbReference type="GO" id="GO:0005634">
    <property type="term" value="C:nucleus"/>
    <property type="evidence" value="ECO:0007669"/>
    <property type="project" value="UniProtKB-ARBA"/>
</dbReference>
<keyword evidence="9" id="KW-0808">Transferase</keyword>
<evidence type="ECO:0000313" key="14">
    <source>
        <dbReference type="Proteomes" id="UP000765509"/>
    </source>
</evidence>
<keyword evidence="8" id="KW-0695">RNA-directed DNA polymerase</keyword>
<feature type="domain" description="Integrase catalytic" evidence="12">
    <location>
        <begin position="223"/>
        <end position="396"/>
    </location>
</feature>
<organism evidence="13 14">
    <name type="scientific">Austropuccinia psidii MF-1</name>
    <dbReference type="NCBI Taxonomy" id="1389203"/>
    <lineage>
        <taxon>Eukaryota</taxon>
        <taxon>Fungi</taxon>
        <taxon>Dikarya</taxon>
        <taxon>Basidiomycota</taxon>
        <taxon>Pucciniomycotina</taxon>
        <taxon>Pucciniomycetes</taxon>
        <taxon>Pucciniales</taxon>
        <taxon>Sphaerophragmiaceae</taxon>
        <taxon>Austropuccinia</taxon>
    </lineage>
</organism>
<dbReference type="GO" id="GO:0046872">
    <property type="term" value="F:metal ion binding"/>
    <property type="evidence" value="ECO:0007669"/>
    <property type="project" value="UniProtKB-KW"/>
</dbReference>
<keyword evidence="2" id="KW-0479">Metal-binding</keyword>
<dbReference type="SUPFAM" id="SSF53098">
    <property type="entry name" value="Ribonuclease H-like"/>
    <property type="match status" value="1"/>
</dbReference>
<accession>A0A9Q3JCU5</accession>
<evidence type="ECO:0000256" key="10">
    <source>
        <dbReference type="ARBA" id="ARBA00023125"/>
    </source>
</evidence>
<evidence type="ECO:0000256" key="2">
    <source>
        <dbReference type="ARBA" id="ARBA00022723"/>
    </source>
</evidence>
<keyword evidence="6" id="KW-0694">RNA-binding</keyword>
<comment type="caution">
    <text evidence="13">The sequence shown here is derived from an EMBL/GenBank/DDBJ whole genome shotgun (WGS) entry which is preliminary data.</text>
</comment>
<dbReference type="InterPro" id="IPR001584">
    <property type="entry name" value="Integrase_cat-core"/>
</dbReference>
<dbReference type="InterPro" id="IPR012337">
    <property type="entry name" value="RNaseH-like_sf"/>
</dbReference>
<gene>
    <name evidence="13" type="ORF">O181_099513</name>
</gene>
<dbReference type="GO" id="GO:0003964">
    <property type="term" value="F:RNA-directed DNA polymerase activity"/>
    <property type="evidence" value="ECO:0007669"/>
    <property type="project" value="UniProtKB-KW"/>
</dbReference>
<evidence type="ECO:0000256" key="7">
    <source>
        <dbReference type="ARBA" id="ARBA00022908"/>
    </source>
</evidence>
<dbReference type="GO" id="GO:0003887">
    <property type="term" value="F:DNA-directed DNA polymerase activity"/>
    <property type="evidence" value="ECO:0007669"/>
    <property type="project" value="UniProtKB-KW"/>
</dbReference>
<evidence type="ECO:0000256" key="1">
    <source>
        <dbReference type="ARBA" id="ARBA00022670"/>
    </source>
</evidence>
<dbReference type="PANTHER" id="PTHR37984">
    <property type="entry name" value="PROTEIN CBG26694"/>
    <property type="match status" value="1"/>
</dbReference>
<evidence type="ECO:0000256" key="4">
    <source>
        <dbReference type="ARBA" id="ARBA00022801"/>
    </source>
</evidence>
<dbReference type="Gene3D" id="1.10.340.70">
    <property type="match status" value="1"/>
</dbReference>
<sequence length="582" mass="67730">MKTTNRHMLRWQIAIQEYRGNMTIIYKEGKSHTNADGLSRWQIDNVKSNPAYDPEVAAKIPIHFMEIDRKKNFRFSELEPESGTLDSGNTDSEGTETPILCGILQQLLQQIYRSPDLESQLEEPWLRAYMDNKFFLVDGLLYHREKHTSALTVVDRDHISLILQECHEFPYMGHMSEDRTKERVASTAWWPKWEQEMREYINTCERCQKANRKNGKKYGLIQHIEEPKHQWETINMDWVTGLVPGGKESYNACSIIVDRFRKSMRCLPCHKEDTAMDTTLLFWNNIISTCGVPKIIISDMDPNFTSEFWTNLYDILGAKLAFSSAYHPQTDGLAERMIQTMEDILRRFFAYGMEYKDHEGYTHDWVTLLPAVKLAYNTSQHSTTGKTPAVVEKGWNFLLHVDHLKKNLLIIHPKAKDFHDMWKRACDTAAKSIAEAKEYNKQRWDKTRMEPDFKEGHQVLVSTLNFNYLKGPKKMGDSFVGPFTIIKLIGKNAVEVKLTEEFSRKHPVFPVSLVKPYSQTEEGKFPSRRKNLTPPEIVEVDDSPGPVSKIIRARKIRLNGKDQRQYLVRFKNKTADKDKWLA</sequence>
<evidence type="ECO:0000256" key="6">
    <source>
        <dbReference type="ARBA" id="ARBA00022884"/>
    </source>
</evidence>
<reference evidence="13" key="1">
    <citation type="submission" date="2021-03" db="EMBL/GenBank/DDBJ databases">
        <title>Draft genome sequence of rust myrtle Austropuccinia psidii MF-1, a brazilian biotype.</title>
        <authorList>
            <person name="Quecine M.C."/>
            <person name="Pachon D.M.R."/>
            <person name="Bonatelli M.L."/>
            <person name="Correr F.H."/>
            <person name="Franceschini L.M."/>
            <person name="Leite T.F."/>
            <person name="Margarido G.R.A."/>
            <person name="Almeida C.A."/>
            <person name="Ferrarezi J.A."/>
            <person name="Labate C.A."/>
        </authorList>
    </citation>
    <scope>NUCLEOTIDE SEQUENCE</scope>
    <source>
        <strain evidence="13">MF-1</strain>
    </source>
</reference>
<dbReference type="InterPro" id="IPR036397">
    <property type="entry name" value="RNaseH_sf"/>
</dbReference>
<dbReference type="GO" id="GO:0004190">
    <property type="term" value="F:aspartic-type endopeptidase activity"/>
    <property type="evidence" value="ECO:0007669"/>
    <property type="project" value="UniProtKB-KW"/>
</dbReference>
<dbReference type="GO" id="GO:0003723">
    <property type="term" value="F:RNA binding"/>
    <property type="evidence" value="ECO:0007669"/>
    <property type="project" value="UniProtKB-KW"/>
</dbReference>
<dbReference type="GO" id="GO:0006310">
    <property type="term" value="P:DNA recombination"/>
    <property type="evidence" value="ECO:0007669"/>
    <property type="project" value="UniProtKB-KW"/>
</dbReference>
<dbReference type="PROSITE" id="PS50994">
    <property type="entry name" value="INTEGRASE"/>
    <property type="match status" value="1"/>
</dbReference>
<dbReference type="GO" id="GO:0003677">
    <property type="term" value="F:DNA binding"/>
    <property type="evidence" value="ECO:0007669"/>
    <property type="project" value="UniProtKB-KW"/>
</dbReference>
<evidence type="ECO:0000259" key="12">
    <source>
        <dbReference type="PROSITE" id="PS50994"/>
    </source>
</evidence>
<dbReference type="AlphaFoldDB" id="A0A9Q3JCU5"/>
<dbReference type="GO" id="GO:0015074">
    <property type="term" value="P:DNA integration"/>
    <property type="evidence" value="ECO:0007669"/>
    <property type="project" value="UniProtKB-KW"/>
</dbReference>
<keyword evidence="14" id="KW-1185">Reference proteome</keyword>
<evidence type="ECO:0000256" key="5">
    <source>
        <dbReference type="ARBA" id="ARBA00022842"/>
    </source>
</evidence>
<proteinExistence type="predicted"/>
<keyword evidence="10" id="KW-0238">DNA-binding</keyword>